<proteinExistence type="predicted"/>
<dbReference type="GO" id="GO:0016740">
    <property type="term" value="F:transferase activity"/>
    <property type="evidence" value="ECO:0007669"/>
    <property type="project" value="UniProtKB-KW"/>
</dbReference>
<evidence type="ECO:0000313" key="2">
    <source>
        <dbReference type="Proteomes" id="UP000196230"/>
    </source>
</evidence>
<dbReference type="EMBL" id="FUKP01000037">
    <property type="protein sequence ID" value="SJN25220.1"/>
    <property type="molecule type" value="Genomic_DNA"/>
</dbReference>
<dbReference type="Proteomes" id="UP000196230">
    <property type="component" value="Unassembled WGS sequence"/>
</dbReference>
<name>A0A1R4IZC2_9MICC</name>
<dbReference type="Gene3D" id="3.40.630.30">
    <property type="match status" value="1"/>
</dbReference>
<dbReference type="InterPro" id="IPR016181">
    <property type="entry name" value="Acyl_CoA_acyltransferase"/>
</dbReference>
<dbReference type="AlphaFoldDB" id="A0A1R4IZC2"/>
<evidence type="ECO:0000313" key="1">
    <source>
        <dbReference type="EMBL" id="SJN25220.1"/>
    </source>
</evidence>
<dbReference type="PANTHER" id="PTHR39173">
    <property type="entry name" value="ACETYLTRANSFERASE"/>
    <property type="match status" value="1"/>
</dbReference>
<sequence length="77" mass="8807">MTWTPGWVPASFLVAEDEDGNLVDRVSIRRELNDALRHVNGHTGYCVRPGSRRRGHASRMLRGALRLVGERGEPRRW</sequence>
<reference evidence="1 2" key="1">
    <citation type="submission" date="2017-02" db="EMBL/GenBank/DDBJ databases">
        <authorList>
            <person name="Peterson S.W."/>
        </authorList>
    </citation>
    <scope>NUCLEOTIDE SEQUENCE [LARGE SCALE GENOMIC DNA]</scope>
    <source>
        <strain evidence="1 2">2B3F</strain>
    </source>
</reference>
<keyword evidence="1" id="KW-0808">Transferase</keyword>
<accession>A0A1R4IZC2</accession>
<dbReference type="SUPFAM" id="SSF55729">
    <property type="entry name" value="Acyl-CoA N-acyltransferases (Nat)"/>
    <property type="match status" value="1"/>
</dbReference>
<gene>
    <name evidence="1" type="ORF">FM125_05540</name>
</gene>
<dbReference type="PANTHER" id="PTHR39173:SF1">
    <property type="entry name" value="ACETYLTRANSFERASE"/>
    <property type="match status" value="1"/>
</dbReference>
<protein>
    <submittedName>
        <fullName evidence="1">GCN5-related N-acetyltransferase</fullName>
    </submittedName>
</protein>
<organism evidence="1 2">
    <name type="scientific">Micrococcus lylae</name>
    <dbReference type="NCBI Taxonomy" id="1273"/>
    <lineage>
        <taxon>Bacteria</taxon>
        <taxon>Bacillati</taxon>
        <taxon>Actinomycetota</taxon>
        <taxon>Actinomycetes</taxon>
        <taxon>Micrococcales</taxon>
        <taxon>Micrococcaceae</taxon>
        <taxon>Micrococcus</taxon>
    </lineage>
</organism>
<dbReference type="RefSeq" id="WP_087133890.1">
    <property type="nucleotide sequence ID" value="NZ_FUKP01000037.1"/>
</dbReference>